<organism evidence="1 2">
    <name type="scientific">Periplaneta americana</name>
    <name type="common">American cockroach</name>
    <name type="synonym">Blatta americana</name>
    <dbReference type="NCBI Taxonomy" id="6978"/>
    <lineage>
        <taxon>Eukaryota</taxon>
        <taxon>Metazoa</taxon>
        <taxon>Ecdysozoa</taxon>
        <taxon>Arthropoda</taxon>
        <taxon>Hexapoda</taxon>
        <taxon>Insecta</taxon>
        <taxon>Pterygota</taxon>
        <taxon>Neoptera</taxon>
        <taxon>Polyneoptera</taxon>
        <taxon>Dictyoptera</taxon>
        <taxon>Blattodea</taxon>
        <taxon>Blattoidea</taxon>
        <taxon>Blattidae</taxon>
        <taxon>Blattinae</taxon>
        <taxon>Periplaneta</taxon>
    </lineage>
</organism>
<evidence type="ECO:0000313" key="1">
    <source>
        <dbReference type="EMBL" id="KAJ4434948.1"/>
    </source>
</evidence>
<comment type="caution">
    <text evidence="1">The sequence shown here is derived from an EMBL/GenBank/DDBJ whole genome shotgun (WGS) entry which is preliminary data.</text>
</comment>
<sequence>MDALMVYDAFQTFGKRLEHIKILENIKKRALKRCRNNSPLKWDTLTERRTRIRLCAMFKTYRAQVYNLRSRELASNSLAFILKQYVPIRTEVQLQYRIAMYYKIHFQCLKRKSFSVICQTQFVLRKAALYVA</sequence>
<evidence type="ECO:0000313" key="2">
    <source>
        <dbReference type="Proteomes" id="UP001148838"/>
    </source>
</evidence>
<gene>
    <name evidence="1" type="ORF">ANN_23520</name>
</gene>
<name>A0ABQ8SLR6_PERAM</name>
<accession>A0ABQ8SLR6</accession>
<protein>
    <submittedName>
        <fullName evidence="1">Uncharacterized protein</fullName>
    </submittedName>
</protein>
<reference evidence="1 2" key="1">
    <citation type="journal article" date="2022" name="Allergy">
        <title>Genome assembly and annotation of Periplaneta americana reveal a comprehensive cockroach allergen profile.</title>
        <authorList>
            <person name="Wang L."/>
            <person name="Xiong Q."/>
            <person name="Saelim N."/>
            <person name="Wang L."/>
            <person name="Nong W."/>
            <person name="Wan A.T."/>
            <person name="Shi M."/>
            <person name="Liu X."/>
            <person name="Cao Q."/>
            <person name="Hui J.H.L."/>
            <person name="Sookrung N."/>
            <person name="Leung T.F."/>
            <person name="Tungtrongchitr A."/>
            <person name="Tsui S.K.W."/>
        </authorList>
    </citation>
    <scope>NUCLEOTIDE SEQUENCE [LARGE SCALE GENOMIC DNA]</scope>
    <source>
        <strain evidence="1">PWHHKU_190912</strain>
    </source>
</reference>
<dbReference type="Proteomes" id="UP001148838">
    <property type="component" value="Unassembled WGS sequence"/>
</dbReference>
<proteinExistence type="predicted"/>
<keyword evidence="2" id="KW-1185">Reference proteome</keyword>
<dbReference type="EMBL" id="JAJSOF020000025">
    <property type="protein sequence ID" value="KAJ4434948.1"/>
    <property type="molecule type" value="Genomic_DNA"/>
</dbReference>